<dbReference type="InterPro" id="IPR044917">
    <property type="entry name" value="PRIMPOL"/>
</dbReference>
<dbReference type="Proteomes" id="UP001327560">
    <property type="component" value="Chromosome 6"/>
</dbReference>
<gene>
    <name evidence="5" type="ORF">Cni_G18833</name>
</gene>
<organism evidence="5 6">
    <name type="scientific">Canna indica</name>
    <name type="common">Indian-shot</name>
    <dbReference type="NCBI Taxonomy" id="4628"/>
    <lineage>
        <taxon>Eukaryota</taxon>
        <taxon>Viridiplantae</taxon>
        <taxon>Streptophyta</taxon>
        <taxon>Embryophyta</taxon>
        <taxon>Tracheophyta</taxon>
        <taxon>Spermatophyta</taxon>
        <taxon>Magnoliopsida</taxon>
        <taxon>Liliopsida</taxon>
        <taxon>Zingiberales</taxon>
        <taxon>Cannaceae</taxon>
        <taxon>Canna</taxon>
    </lineage>
</organism>
<dbReference type="GO" id="GO:0006264">
    <property type="term" value="P:mitochondrial DNA replication"/>
    <property type="evidence" value="ECO:0007669"/>
    <property type="project" value="TreeGrafter"/>
</dbReference>
<dbReference type="GO" id="GO:0042276">
    <property type="term" value="P:error-prone translesion synthesis"/>
    <property type="evidence" value="ECO:0007669"/>
    <property type="project" value="InterPro"/>
</dbReference>
<dbReference type="AlphaFoldDB" id="A0AAQ3QGF1"/>
<comment type="catalytic activity">
    <reaction evidence="4">
        <text>DNA(n) + a 2'-deoxyribonucleoside 5'-triphosphate = DNA(n+1) + diphosphate</text>
        <dbReference type="Rhea" id="RHEA:22508"/>
        <dbReference type="Rhea" id="RHEA-COMP:17339"/>
        <dbReference type="Rhea" id="RHEA-COMP:17340"/>
        <dbReference type="ChEBI" id="CHEBI:33019"/>
        <dbReference type="ChEBI" id="CHEBI:61560"/>
        <dbReference type="ChEBI" id="CHEBI:173112"/>
        <dbReference type="EC" id="2.7.7.7"/>
    </reaction>
    <physiologicalReaction direction="left-to-right" evidence="4">
        <dbReference type="Rhea" id="RHEA:22509"/>
    </physiologicalReaction>
</comment>
<evidence type="ECO:0000313" key="5">
    <source>
        <dbReference type="EMBL" id="WOL10079.1"/>
    </source>
</evidence>
<dbReference type="PANTHER" id="PTHR31399:SF0">
    <property type="entry name" value="DNA-DIRECTED PRIMASE_POLYMERASE PROTEIN"/>
    <property type="match status" value="1"/>
</dbReference>
<dbReference type="GO" id="GO:0003682">
    <property type="term" value="F:chromatin binding"/>
    <property type="evidence" value="ECO:0007669"/>
    <property type="project" value="TreeGrafter"/>
</dbReference>
<dbReference type="GO" id="GO:0003887">
    <property type="term" value="F:DNA-directed DNA polymerase activity"/>
    <property type="evidence" value="ECO:0007669"/>
    <property type="project" value="UniProtKB-EC"/>
</dbReference>
<evidence type="ECO:0000256" key="2">
    <source>
        <dbReference type="ARBA" id="ARBA00044677"/>
    </source>
</evidence>
<proteinExistence type="predicted"/>
<dbReference type="EC" id="2.7.7.102" evidence="3"/>
<dbReference type="GO" id="GO:0005759">
    <property type="term" value="C:mitochondrial matrix"/>
    <property type="evidence" value="ECO:0007669"/>
    <property type="project" value="TreeGrafter"/>
</dbReference>
<dbReference type="EMBL" id="CP136895">
    <property type="protein sequence ID" value="WOL10079.1"/>
    <property type="molecule type" value="Genomic_DNA"/>
</dbReference>
<dbReference type="GO" id="GO:0031297">
    <property type="term" value="P:replication fork processing"/>
    <property type="evidence" value="ECO:0007669"/>
    <property type="project" value="TreeGrafter"/>
</dbReference>
<accession>A0AAQ3QGF1</accession>
<reference evidence="5 6" key="1">
    <citation type="submission" date="2023-10" db="EMBL/GenBank/DDBJ databases">
        <title>Chromosome-scale genome assembly provides insights into flower coloration mechanisms of Canna indica.</title>
        <authorList>
            <person name="Li C."/>
        </authorList>
    </citation>
    <scope>NUCLEOTIDE SEQUENCE [LARGE SCALE GENOMIC DNA]</scope>
    <source>
        <tissue evidence="5">Flower</tissue>
    </source>
</reference>
<name>A0AAQ3QGF1_9LILI</name>
<keyword evidence="6" id="KW-1185">Reference proteome</keyword>
<sequence length="178" mass="19910">MVDILMSITFNVLLEKYSIEGNEGWTIELDSSTTEKFSYHVIIRIPNIAFKDNSHVGAFVFEVCSRISSQRGSNSQLGKLYIAKDSTSSDLQLFLDSAVYTRNRCFRLAFSSKAGKNSFLLPTGHFKCKNMVQPQLKGGQGGSLIIEEVAEISDPLHPYDQQPRLDQGQATLKHNCGW</sequence>
<evidence type="ECO:0000256" key="3">
    <source>
        <dbReference type="ARBA" id="ARBA00044768"/>
    </source>
</evidence>
<evidence type="ECO:0000313" key="6">
    <source>
        <dbReference type="Proteomes" id="UP001327560"/>
    </source>
</evidence>
<dbReference type="GO" id="GO:0005634">
    <property type="term" value="C:nucleus"/>
    <property type="evidence" value="ECO:0007669"/>
    <property type="project" value="TreeGrafter"/>
</dbReference>
<dbReference type="GO" id="GO:0009411">
    <property type="term" value="P:response to UV"/>
    <property type="evidence" value="ECO:0007669"/>
    <property type="project" value="TreeGrafter"/>
</dbReference>
<evidence type="ECO:0000256" key="1">
    <source>
        <dbReference type="ARBA" id="ARBA00026139"/>
    </source>
</evidence>
<dbReference type="PANTHER" id="PTHR31399">
    <property type="entry name" value="DNA-DIRECTED PRIMASE / POLYMERASE PROTEIN"/>
    <property type="match status" value="1"/>
</dbReference>
<evidence type="ECO:0000256" key="4">
    <source>
        <dbReference type="ARBA" id="ARBA00047303"/>
    </source>
</evidence>
<protein>
    <recommendedName>
        <fullName evidence="1">DNA-directed primase/polymerase protein</fullName>
        <ecNumber evidence="3">2.7.7.102</ecNumber>
    </recommendedName>
</protein>
<comment type="catalytic activity">
    <reaction evidence="2">
        <text>ssDNA + n NTP = ssDNA/pppN(pN)n-1 hybrid + (n-1) diphosphate.</text>
        <dbReference type="EC" id="2.7.7.102"/>
    </reaction>
</comment>